<dbReference type="GO" id="GO:0043023">
    <property type="term" value="F:ribosomal large subunit binding"/>
    <property type="evidence" value="ECO:0007669"/>
    <property type="project" value="TreeGrafter"/>
</dbReference>
<proteinExistence type="inferred from homology"/>
<evidence type="ECO:0000313" key="9">
    <source>
        <dbReference type="EMBL" id="THG91385.1"/>
    </source>
</evidence>
<dbReference type="NCBIfam" id="TIGR00496">
    <property type="entry name" value="frr"/>
    <property type="match status" value="1"/>
</dbReference>
<reference evidence="9 11" key="2">
    <citation type="submission" date="2014-01" db="EMBL/GenBank/DDBJ databases">
        <title>Draft genome sequencing of Bacillus alcalophilus CGMCC 1.3604.</title>
        <authorList>
            <person name="Yang J."/>
            <person name="Diao L."/>
            <person name="Yang S."/>
        </authorList>
    </citation>
    <scope>NUCLEOTIDE SEQUENCE [LARGE SCALE GENOMIC DNA]</scope>
    <source>
        <strain evidence="9 11">CGMCC 1.3604</strain>
    </source>
</reference>
<comment type="function">
    <text evidence="5">Responsible for the release of ribosomes from messenger RNA at the termination of protein biosynthesis. May increase the efficiency of translation by recycling ribosomes from one round of translation to another.</text>
</comment>
<dbReference type="GO" id="GO:0006415">
    <property type="term" value="P:translational termination"/>
    <property type="evidence" value="ECO:0007669"/>
    <property type="project" value="UniProtKB-UniRule"/>
</dbReference>
<dbReference type="FunFam" id="3.30.1360.40:FF:000001">
    <property type="entry name" value="Ribosome-recycling factor"/>
    <property type="match status" value="1"/>
</dbReference>
<evidence type="ECO:0000259" key="7">
    <source>
        <dbReference type="Pfam" id="PF01765"/>
    </source>
</evidence>
<dbReference type="GO" id="GO:0005737">
    <property type="term" value="C:cytoplasm"/>
    <property type="evidence" value="ECO:0007669"/>
    <property type="project" value="UniProtKB-SubCell"/>
</dbReference>
<dbReference type="CDD" id="cd00520">
    <property type="entry name" value="RRF"/>
    <property type="match status" value="1"/>
</dbReference>
<evidence type="ECO:0000313" key="8">
    <source>
        <dbReference type="EMBL" id="KGA98220.1"/>
    </source>
</evidence>
<evidence type="ECO:0000256" key="6">
    <source>
        <dbReference type="SAM" id="MobiDB-lite"/>
    </source>
</evidence>
<evidence type="ECO:0000256" key="5">
    <source>
        <dbReference type="HAMAP-Rule" id="MF_00040"/>
    </source>
</evidence>
<dbReference type="EMBL" id="JALP01000071">
    <property type="protein sequence ID" value="THG91385.1"/>
    <property type="molecule type" value="Genomic_DNA"/>
</dbReference>
<feature type="region of interest" description="Disordered" evidence="6">
    <location>
        <begin position="136"/>
        <end position="159"/>
    </location>
</feature>
<accession>A0A094XHH3</accession>
<dbReference type="InterPro" id="IPR036191">
    <property type="entry name" value="RRF_sf"/>
</dbReference>
<dbReference type="SUPFAM" id="SSF55194">
    <property type="entry name" value="Ribosome recycling factor, RRF"/>
    <property type="match status" value="1"/>
</dbReference>
<dbReference type="RefSeq" id="WP_003320644.1">
    <property type="nucleotide sequence ID" value="NZ_ALPT02000013.1"/>
</dbReference>
<comment type="subcellular location">
    <subcellularLocation>
        <location evidence="1 5">Cytoplasm</location>
    </subcellularLocation>
</comment>
<reference evidence="8 10" key="1">
    <citation type="journal article" date="2014" name="Genome Announc.">
        <title>Draft Genome Sequence of Bacillus alcalophilus AV1934, a Classic Alkaliphile Isolated from Human Feces in 1934.</title>
        <authorList>
            <person name="Attie O."/>
            <person name="Jayaprakash A."/>
            <person name="Shah H."/>
            <person name="Paulsen I.T."/>
            <person name="Morino M."/>
            <person name="Takahashi Y."/>
            <person name="Narumi I."/>
            <person name="Sachidanandam R."/>
            <person name="Satoh K."/>
            <person name="Ito M."/>
            <person name="Krulwich T.A."/>
        </authorList>
    </citation>
    <scope>NUCLEOTIDE SEQUENCE [LARGE SCALE GENOMIC DNA]</scope>
    <source>
        <strain evidence="8 10">AV1934</strain>
    </source>
</reference>
<evidence type="ECO:0000256" key="3">
    <source>
        <dbReference type="ARBA" id="ARBA00022490"/>
    </source>
</evidence>
<dbReference type="PANTHER" id="PTHR20982:SF3">
    <property type="entry name" value="MITOCHONDRIAL RIBOSOME RECYCLING FACTOR PSEUDO 1"/>
    <property type="match status" value="1"/>
</dbReference>
<evidence type="ECO:0000256" key="1">
    <source>
        <dbReference type="ARBA" id="ARBA00004496"/>
    </source>
</evidence>
<evidence type="ECO:0000313" key="11">
    <source>
        <dbReference type="Proteomes" id="UP000297014"/>
    </source>
</evidence>
<gene>
    <name evidence="5" type="primary">frr</name>
    <name evidence="9" type="ORF">AJ85_05185</name>
    <name evidence="8" type="ORF">BALCAV_0205510</name>
</gene>
<evidence type="ECO:0000256" key="4">
    <source>
        <dbReference type="ARBA" id="ARBA00022917"/>
    </source>
</evidence>
<dbReference type="PANTHER" id="PTHR20982">
    <property type="entry name" value="RIBOSOME RECYCLING FACTOR"/>
    <property type="match status" value="1"/>
</dbReference>
<dbReference type="InterPro" id="IPR023584">
    <property type="entry name" value="Ribosome_recyc_fac_dom"/>
</dbReference>
<dbReference type="Pfam" id="PF01765">
    <property type="entry name" value="RRF"/>
    <property type="match status" value="1"/>
</dbReference>
<dbReference type="OrthoDB" id="9804006at2"/>
<organism evidence="8 10">
    <name type="scientific">Alkalihalobacillus alcalophilus ATCC 27647 = CGMCC 1.3604</name>
    <dbReference type="NCBI Taxonomy" id="1218173"/>
    <lineage>
        <taxon>Bacteria</taxon>
        <taxon>Bacillati</taxon>
        <taxon>Bacillota</taxon>
        <taxon>Bacilli</taxon>
        <taxon>Bacillales</taxon>
        <taxon>Bacillaceae</taxon>
        <taxon>Alkalihalobacillus</taxon>
    </lineage>
</organism>
<dbReference type="STRING" id="1218173.BALCAV_0205510"/>
<dbReference type="Gene3D" id="1.10.132.20">
    <property type="entry name" value="Ribosome-recycling factor"/>
    <property type="match status" value="1"/>
</dbReference>
<feature type="domain" description="Ribosome recycling factor" evidence="7">
    <location>
        <begin position="20"/>
        <end position="183"/>
    </location>
</feature>
<dbReference type="Gene3D" id="3.30.1360.40">
    <property type="match status" value="1"/>
</dbReference>
<dbReference type="Proteomes" id="UP000002754">
    <property type="component" value="Unassembled WGS sequence"/>
</dbReference>
<sequence length="185" mass="20781">MSQEILKNAEGRMTKAIDALNRELAKLRAGRANPALLDRVTVEYYGAETPLNQLATISVPEARLLVIQPFDKSSINDVERAIMKADLGLTPSNDGTIIRIQIPALTEERRKELVKLVKRSAEEAKVAVRNVRRDANDELKKSQKDGDMTEDDLRRETDEVQKLTDKTIEKVDAVAANKEKEIMEV</sequence>
<dbReference type="eggNOG" id="COG0233">
    <property type="taxonomic scope" value="Bacteria"/>
</dbReference>
<keyword evidence="3 5" id="KW-0963">Cytoplasm</keyword>
<dbReference type="Proteomes" id="UP000297014">
    <property type="component" value="Unassembled WGS sequence"/>
</dbReference>
<keyword evidence="10" id="KW-1185">Reference proteome</keyword>
<protein>
    <recommendedName>
        <fullName evidence="5">Ribosome-recycling factor</fullName>
        <shortName evidence="5">RRF</shortName>
    </recommendedName>
    <alternativeName>
        <fullName evidence="5">Ribosome-releasing factor</fullName>
    </alternativeName>
</protein>
<evidence type="ECO:0000313" key="10">
    <source>
        <dbReference type="Proteomes" id="UP000002754"/>
    </source>
</evidence>
<keyword evidence="4 5" id="KW-0648">Protein biosynthesis</keyword>
<dbReference type="HAMAP" id="MF_00040">
    <property type="entry name" value="RRF"/>
    <property type="match status" value="1"/>
</dbReference>
<name>A0A094XHH3_ALKAL</name>
<dbReference type="AlphaFoldDB" id="A0A094XHH3"/>
<comment type="caution">
    <text evidence="8">The sequence shown here is derived from an EMBL/GenBank/DDBJ whole genome shotgun (WGS) entry which is preliminary data.</text>
</comment>
<dbReference type="InterPro" id="IPR002661">
    <property type="entry name" value="Ribosome_recyc_fac"/>
</dbReference>
<dbReference type="FunFam" id="1.10.132.20:FF:000001">
    <property type="entry name" value="Ribosome-recycling factor"/>
    <property type="match status" value="1"/>
</dbReference>
<evidence type="ECO:0000256" key="2">
    <source>
        <dbReference type="ARBA" id="ARBA00005912"/>
    </source>
</evidence>
<comment type="similarity">
    <text evidence="2 5">Belongs to the RRF family.</text>
</comment>
<dbReference type="EMBL" id="ALPT02000013">
    <property type="protein sequence ID" value="KGA98220.1"/>
    <property type="molecule type" value="Genomic_DNA"/>
</dbReference>